<name>A0A8J3GF23_9BACT</name>
<reference evidence="2" key="2">
    <citation type="submission" date="2020-09" db="EMBL/GenBank/DDBJ databases">
        <authorList>
            <person name="Sun Q."/>
            <person name="Kim S."/>
        </authorList>
    </citation>
    <scope>NUCLEOTIDE SEQUENCE</scope>
    <source>
        <strain evidence="2">KCTC 12870</strain>
    </source>
</reference>
<evidence type="ECO:0000313" key="3">
    <source>
        <dbReference type="Proteomes" id="UP000642829"/>
    </source>
</evidence>
<dbReference type="AlphaFoldDB" id="A0A8J3GF23"/>
<sequence length="252" mass="28591">MLRFAYRTIAVFCLTVSALSAQEQPAPYPEVSLFTPPKNPDVYFKHEIITVTDEYGETLDFNVLTSRDLTLETPPLDGWVVSSKDRSHSTVFSHPLLNELSLTLDCYKTESWPEINEKVFQGRINGLAKVLAKEGFNQFSVSTQEEDFTVTPPTKKLQMADGTVVEVLKRGLTKPFRVADQYAYELTARKLDSQEKVLDERLIYETVCVHPIGYTFVAQLSGSTERVGAIKPWLNHFLLHSQENESALELRQ</sequence>
<reference evidence="2" key="1">
    <citation type="journal article" date="2014" name="Int. J. Syst. Evol. Microbiol.">
        <title>Complete genome sequence of Corynebacterium casei LMG S-19264T (=DSM 44701T), isolated from a smear-ripened cheese.</title>
        <authorList>
            <consortium name="US DOE Joint Genome Institute (JGI-PGF)"/>
            <person name="Walter F."/>
            <person name="Albersmeier A."/>
            <person name="Kalinowski J."/>
            <person name="Ruckert C."/>
        </authorList>
    </citation>
    <scope>NUCLEOTIDE SEQUENCE</scope>
    <source>
        <strain evidence="2">KCTC 12870</strain>
    </source>
</reference>
<feature type="signal peptide" evidence="1">
    <location>
        <begin position="1"/>
        <end position="23"/>
    </location>
</feature>
<evidence type="ECO:0000256" key="1">
    <source>
        <dbReference type="SAM" id="SignalP"/>
    </source>
</evidence>
<gene>
    <name evidence="2" type="ORF">GCM10007047_26530</name>
</gene>
<proteinExistence type="predicted"/>
<dbReference type="Proteomes" id="UP000642829">
    <property type="component" value="Unassembled WGS sequence"/>
</dbReference>
<accession>A0A8J3GF23</accession>
<evidence type="ECO:0000313" key="2">
    <source>
        <dbReference type="EMBL" id="GHC07965.1"/>
    </source>
</evidence>
<comment type="caution">
    <text evidence="2">The sequence shown here is derived from an EMBL/GenBank/DDBJ whole genome shotgun (WGS) entry which is preliminary data.</text>
</comment>
<keyword evidence="3" id="KW-1185">Reference proteome</keyword>
<dbReference type="RefSeq" id="WP_189516010.1">
    <property type="nucleotide sequence ID" value="NZ_BMXG01000018.1"/>
</dbReference>
<organism evidence="2 3">
    <name type="scientific">Cerasicoccus arenae</name>
    <dbReference type="NCBI Taxonomy" id="424488"/>
    <lineage>
        <taxon>Bacteria</taxon>
        <taxon>Pseudomonadati</taxon>
        <taxon>Verrucomicrobiota</taxon>
        <taxon>Opitutia</taxon>
        <taxon>Puniceicoccales</taxon>
        <taxon>Cerasicoccaceae</taxon>
        <taxon>Cerasicoccus</taxon>
    </lineage>
</organism>
<feature type="chain" id="PRO_5035185571" evidence="1">
    <location>
        <begin position="24"/>
        <end position="252"/>
    </location>
</feature>
<keyword evidence="1" id="KW-0732">Signal</keyword>
<dbReference type="EMBL" id="BMXG01000018">
    <property type="protein sequence ID" value="GHC07965.1"/>
    <property type="molecule type" value="Genomic_DNA"/>
</dbReference>
<protein>
    <submittedName>
        <fullName evidence="2">Uncharacterized protein</fullName>
    </submittedName>
</protein>